<feature type="compositionally biased region" description="Low complexity" evidence="1">
    <location>
        <begin position="31"/>
        <end position="53"/>
    </location>
</feature>
<reference evidence="2 3" key="1">
    <citation type="submission" date="2019-10" db="EMBL/GenBank/DDBJ databases">
        <title>Isolation and characterization of Methanoculleus sp. Wushi-C6 from a hot spring well.</title>
        <authorList>
            <person name="Chen S.-C."/>
            <person name="Lan Z.-H."/>
            <person name="You Y.-T."/>
            <person name="Lai M.-C."/>
        </authorList>
    </citation>
    <scope>NUCLEOTIDE SEQUENCE [LARGE SCALE GENOMIC DNA]</scope>
    <source>
        <strain evidence="2 3">Wushi-C6</strain>
    </source>
</reference>
<name>A0ABU3WY02_9EURY</name>
<keyword evidence="3" id="KW-1185">Reference proteome</keyword>
<accession>A0ABU3WY02</accession>
<evidence type="ECO:0008006" key="4">
    <source>
        <dbReference type="Google" id="ProtNLM"/>
    </source>
</evidence>
<organism evidence="2 3">
    <name type="scientific">Methanoculleus caldifontis</name>
    <dbReference type="NCBI Taxonomy" id="2651577"/>
    <lineage>
        <taxon>Archaea</taxon>
        <taxon>Methanobacteriati</taxon>
        <taxon>Methanobacteriota</taxon>
        <taxon>Stenosarchaea group</taxon>
        <taxon>Methanomicrobia</taxon>
        <taxon>Methanomicrobiales</taxon>
        <taxon>Methanomicrobiaceae</taxon>
        <taxon>Methanoculleus</taxon>
    </lineage>
</organism>
<dbReference type="Proteomes" id="UP001281203">
    <property type="component" value="Unassembled WGS sequence"/>
</dbReference>
<gene>
    <name evidence="2" type="ORF">F8E02_00985</name>
</gene>
<dbReference type="EMBL" id="WBKO01000001">
    <property type="protein sequence ID" value="MDV2480601.1"/>
    <property type="molecule type" value="Genomic_DNA"/>
</dbReference>
<evidence type="ECO:0000256" key="1">
    <source>
        <dbReference type="SAM" id="MobiDB-lite"/>
    </source>
</evidence>
<comment type="caution">
    <text evidence="2">The sequence shown here is derived from an EMBL/GenBank/DDBJ whole genome shotgun (WGS) entry which is preliminary data.</text>
</comment>
<protein>
    <recommendedName>
        <fullName evidence="4">Lipoprotein</fullName>
    </recommendedName>
</protein>
<proteinExistence type="predicted"/>
<dbReference type="PROSITE" id="PS51257">
    <property type="entry name" value="PROKAR_LIPOPROTEIN"/>
    <property type="match status" value="1"/>
</dbReference>
<sequence length="154" mass="16114">MNFRLLSSLIVLLIACSLCAACTGTSETPGPSATQTPTVTATPVPATPASLTPGPTQTAPPGKEVEFQITENYPSRVTSDLTITFVGGAGQSYVTGIDLRVTKANGEVVTSPMQPITREEFTVNNAKGENRVEITVAFVTGGSYKVVDRIVKVP</sequence>
<evidence type="ECO:0000313" key="3">
    <source>
        <dbReference type="Proteomes" id="UP001281203"/>
    </source>
</evidence>
<evidence type="ECO:0000313" key="2">
    <source>
        <dbReference type="EMBL" id="MDV2480601.1"/>
    </source>
</evidence>
<dbReference type="RefSeq" id="WP_317063570.1">
    <property type="nucleotide sequence ID" value="NZ_WBKO01000001.1"/>
</dbReference>
<feature type="region of interest" description="Disordered" evidence="1">
    <location>
        <begin position="26"/>
        <end position="61"/>
    </location>
</feature>